<reference evidence="1" key="2">
    <citation type="journal article" date="2010" name="Science">
        <title>The genome of the Western clawed frog Xenopus tropicalis.</title>
        <authorList>
            <person name="Hellsten U."/>
            <person name="Harland R.M."/>
            <person name="Gilchrist M.J."/>
            <person name="Hendrix D."/>
            <person name="Jurka J."/>
            <person name="Kapitonov V."/>
            <person name="Ovcharenko I."/>
            <person name="Putnam N.H."/>
            <person name="Shu S."/>
            <person name="Taher L."/>
            <person name="Blitz I.L."/>
            <person name="Blumberg B."/>
            <person name="Dichmann D.S."/>
            <person name="Dubchak I."/>
            <person name="Amaya E."/>
            <person name="Detter J.C."/>
            <person name="Fletcher R."/>
            <person name="Gerhard D.S."/>
            <person name="Goodstein D."/>
            <person name="Graves T."/>
            <person name="Grigoriev I.V."/>
            <person name="Grimwood J."/>
            <person name="Kawashima T."/>
            <person name="Lindquist E."/>
            <person name="Lucas S.M."/>
            <person name="Mead P.E."/>
            <person name="Mitros T."/>
            <person name="Ogino H."/>
            <person name="Ohta Y."/>
            <person name="Poliakov A.V."/>
            <person name="Pollet N."/>
            <person name="Robert J."/>
            <person name="Salamov A."/>
            <person name="Sater A.K."/>
            <person name="Schmutz J."/>
            <person name="Terry A."/>
            <person name="Vize P.D."/>
            <person name="Warren W.C."/>
            <person name="Wells D."/>
            <person name="Wills A."/>
            <person name="Wilson R.K."/>
            <person name="Zimmerman L.B."/>
            <person name="Zorn A.M."/>
            <person name="Grainger R."/>
            <person name="Grammer T."/>
            <person name="Khokha M.K."/>
            <person name="Richardson P.M."/>
            <person name="Rokhsar D.S."/>
        </authorList>
    </citation>
    <scope>NUCLEOTIDE SEQUENCE [LARGE SCALE GENOMIC DNA]</scope>
    <source>
        <strain evidence="1">Nigerian</strain>
    </source>
</reference>
<dbReference type="EMBL" id="KV460363">
    <property type="protein sequence ID" value="OCA19881.1"/>
    <property type="molecule type" value="Genomic_DNA"/>
</dbReference>
<reference evidence="1" key="3">
    <citation type="submission" date="2016-05" db="EMBL/GenBank/DDBJ databases">
        <title>WGS assembly of Xenopus tropicalis.</title>
        <authorList>
            <person name="Sessions A."/>
            <person name="Jenkins J."/>
            <person name="Mitros T."/>
            <person name="Lyons J.T."/>
            <person name="Dichmann D.S."/>
            <person name="Robert J."/>
            <person name="Harland R.M."/>
            <person name="Rokhsar D.S."/>
        </authorList>
    </citation>
    <scope>NUCLEOTIDE SEQUENCE</scope>
    <source>
        <strain evidence="1">Nigerian</strain>
    </source>
</reference>
<gene>
    <name evidence="1" type="ORF">XENTR_v90027140mg</name>
</gene>
<organism evidence="1">
    <name type="scientific">Xenopus tropicalis</name>
    <name type="common">Western clawed frog</name>
    <name type="synonym">Silurana tropicalis</name>
    <dbReference type="NCBI Taxonomy" id="8364"/>
    <lineage>
        <taxon>Eukaryota</taxon>
        <taxon>Metazoa</taxon>
        <taxon>Chordata</taxon>
        <taxon>Craniata</taxon>
        <taxon>Vertebrata</taxon>
        <taxon>Euteleostomi</taxon>
        <taxon>Amphibia</taxon>
        <taxon>Batrachia</taxon>
        <taxon>Anura</taxon>
        <taxon>Pipoidea</taxon>
        <taxon>Pipidae</taxon>
        <taxon>Xenopodinae</taxon>
        <taxon>Xenopus</taxon>
        <taxon>Silurana</taxon>
    </lineage>
</organism>
<accession>A0A1B8YA47</accession>
<name>A0A1B8YA47_XENTR</name>
<evidence type="ECO:0000313" key="1">
    <source>
        <dbReference type="EMBL" id="OCA19881.1"/>
    </source>
</evidence>
<proteinExistence type="predicted"/>
<protein>
    <submittedName>
        <fullName evidence="1">Uncharacterized protein</fullName>
    </submittedName>
</protein>
<sequence>MAASLIPQTHTIFACNTGGGGLLMLEQLVTETMYEFLKLRMVSVSDYIAANLRNLAKDLVGQFDYCKQYQYQPGKM</sequence>
<dbReference type="AlphaFoldDB" id="A0A1B8YA47"/>
<reference evidence="1" key="1">
    <citation type="submission" date="2009-11" db="EMBL/GenBank/DDBJ databases">
        <authorList>
            <consortium name="US DOE Joint Genome Institute (JGI-PGF)"/>
            <person name="Ottilar R."/>
            <person name="Schmutz J."/>
            <person name="Salamov A."/>
            <person name="Cheng J.F."/>
            <person name="Lucas S."/>
            <person name="Pitluck S."/>
            <person name="Gundlach H."/>
            <person name="Guo Y."/>
            <person name="Haberer G."/>
            <person name="Nasrallah J."/>
            <person name="Mayer K.F.X."/>
            <person name="van de Peer Y."/>
            <person name="Weigel D."/>
            <person name="Grigoriev I.V."/>
        </authorList>
    </citation>
    <scope>NUCLEOTIDE SEQUENCE</scope>
    <source>
        <strain evidence="1">Nigerian</strain>
    </source>
</reference>